<feature type="transmembrane region" description="Helical" evidence="2">
    <location>
        <begin position="354"/>
        <end position="378"/>
    </location>
</feature>
<evidence type="ECO:0000256" key="2">
    <source>
        <dbReference type="SAM" id="Phobius"/>
    </source>
</evidence>
<keyword evidence="3" id="KW-1185">Reference proteome</keyword>
<dbReference type="KEGG" id="mcha:111024659"/>
<keyword evidence="2" id="KW-1133">Transmembrane helix</keyword>
<feature type="compositionally biased region" description="Low complexity" evidence="1">
    <location>
        <begin position="20"/>
        <end position="35"/>
    </location>
</feature>
<feature type="transmembrane region" description="Helical" evidence="2">
    <location>
        <begin position="423"/>
        <end position="442"/>
    </location>
</feature>
<reference evidence="4" key="1">
    <citation type="submission" date="2025-08" db="UniProtKB">
        <authorList>
            <consortium name="RefSeq"/>
        </authorList>
    </citation>
    <scope>IDENTIFICATION</scope>
    <source>
        <strain evidence="4">OHB3-1</strain>
    </source>
</reference>
<keyword evidence="2" id="KW-0472">Membrane</keyword>
<dbReference type="GeneID" id="111024659"/>
<feature type="region of interest" description="Disordered" evidence="1">
    <location>
        <begin position="132"/>
        <end position="177"/>
    </location>
</feature>
<dbReference type="CDD" id="cd01059">
    <property type="entry name" value="CCC1_like"/>
    <property type="match status" value="1"/>
</dbReference>
<organism evidence="3 4">
    <name type="scientific">Momordica charantia</name>
    <name type="common">Bitter gourd</name>
    <name type="synonym">Balsam pear</name>
    <dbReference type="NCBI Taxonomy" id="3673"/>
    <lineage>
        <taxon>Eukaryota</taxon>
        <taxon>Viridiplantae</taxon>
        <taxon>Streptophyta</taxon>
        <taxon>Embryophyta</taxon>
        <taxon>Tracheophyta</taxon>
        <taxon>Spermatophyta</taxon>
        <taxon>Magnoliopsida</taxon>
        <taxon>eudicotyledons</taxon>
        <taxon>Gunneridae</taxon>
        <taxon>Pentapetalae</taxon>
        <taxon>rosids</taxon>
        <taxon>fabids</taxon>
        <taxon>Cucurbitales</taxon>
        <taxon>Cucurbitaceae</taxon>
        <taxon>Momordiceae</taxon>
        <taxon>Momordica</taxon>
    </lineage>
</organism>
<dbReference type="PANTHER" id="PTHR38937">
    <property type="entry name" value="MEMBRANE PROTEIN OF ER BODY-LIKE PROTEIN"/>
    <property type="match status" value="1"/>
</dbReference>
<feature type="transmembrane region" description="Helical" evidence="2">
    <location>
        <begin position="306"/>
        <end position="325"/>
    </location>
</feature>
<dbReference type="Proteomes" id="UP000504603">
    <property type="component" value="Unplaced"/>
</dbReference>
<feature type="transmembrane region" description="Helical" evidence="2">
    <location>
        <begin position="277"/>
        <end position="300"/>
    </location>
</feature>
<name>A0A6J1DUU0_MOMCH</name>
<gene>
    <name evidence="4" type="primary">LOC111024659</name>
</gene>
<accession>A0A6J1DUU0</accession>
<sequence>MAAAAVETATGDSSREKQLSRTSSSDSDEIYSGSSPKGGKAIPASGEAEILIMPHVMDKTLILDHNNNNNPPPPLTVSLPDGGGGGDGDKTAQEQQELYLKTLYTLSNSQNFYCPNCKSCITRVIILRDAPSSNGGAHSPPPSQSLSHGPRELPLSSPRPAIVESPPQVPAAVPGEEDETGSIFCGNCFSFLTPIGAWISSQFGFGQKKPAMTAIRTDASTLATKKDPSTSRVDSSSIFHESRVEGDDSIVIPVTHDSNETTNQEAKGGRKLEIIKSIVYGGLVESITSLGIVTSAATAGTPTENIVALAVANLITGLIVILNNLHGLKSNQLKKEEEAQVDPYEEALGDRHHYLLHFTTAIISFLVFGLVPPLVYGFSFRDTDNGDLKLAVVAGASLLCITLLAIGKAYIQKPHKWEEFVKTVVYYIALGYGAAGLSYLAGKEFDKLLDQLGWFKRAPTPPTFLLPNMDFSKPSWGSL</sequence>
<dbReference type="InterPro" id="IPR052843">
    <property type="entry name" value="ER_body_metal_sequester"/>
</dbReference>
<proteinExistence type="predicted"/>
<dbReference type="PANTHER" id="PTHR38937:SF2">
    <property type="entry name" value="MEMBRANE PROTEIN OF ER BODY-LIKE PROTEIN ISOFORM X1"/>
    <property type="match status" value="1"/>
</dbReference>
<protein>
    <submittedName>
        <fullName evidence="4">Uncharacterized protein LOC111024659</fullName>
    </submittedName>
</protein>
<evidence type="ECO:0000313" key="4">
    <source>
        <dbReference type="RefSeq" id="XP_022158090.1"/>
    </source>
</evidence>
<feature type="transmembrane region" description="Helical" evidence="2">
    <location>
        <begin position="390"/>
        <end position="411"/>
    </location>
</feature>
<dbReference type="RefSeq" id="XP_022158090.1">
    <property type="nucleotide sequence ID" value="XM_022302398.1"/>
</dbReference>
<evidence type="ECO:0000256" key="1">
    <source>
        <dbReference type="SAM" id="MobiDB-lite"/>
    </source>
</evidence>
<keyword evidence="2" id="KW-0812">Transmembrane</keyword>
<dbReference type="AlphaFoldDB" id="A0A6J1DUU0"/>
<evidence type="ECO:0000313" key="3">
    <source>
        <dbReference type="Proteomes" id="UP000504603"/>
    </source>
</evidence>
<feature type="region of interest" description="Disordered" evidence="1">
    <location>
        <begin position="63"/>
        <end position="91"/>
    </location>
</feature>
<dbReference type="OrthoDB" id="1924921at2759"/>
<feature type="region of interest" description="Disordered" evidence="1">
    <location>
        <begin position="1"/>
        <end position="43"/>
    </location>
</feature>